<dbReference type="InterPro" id="IPR000639">
    <property type="entry name" value="Epox_hydrolase-like"/>
</dbReference>
<evidence type="ECO:0000256" key="1">
    <source>
        <dbReference type="ARBA" id="ARBA00022801"/>
    </source>
</evidence>
<dbReference type="PANTHER" id="PTHR43329">
    <property type="entry name" value="EPOXIDE HYDROLASE"/>
    <property type="match status" value="1"/>
</dbReference>
<evidence type="ECO:0000313" key="3">
    <source>
        <dbReference type="EMBL" id="CAC9976149.1"/>
    </source>
</evidence>
<proteinExistence type="predicted"/>
<dbReference type="Proteomes" id="UP000533639">
    <property type="component" value="Unassembled WGS sequence"/>
</dbReference>
<dbReference type="GO" id="GO:0016787">
    <property type="term" value="F:hydrolase activity"/>
    <property type="evidence" value="ECO:0007669"/>
    <property type="project" value="UniProtKB-KW"/>
</dbReference>
<comment type="caution">
    <text evidence="3">The sequence shown here is derived from an EMBL/GenBank/DDBJ whole genome shotgun (WGS) entry which is preliminary data.</text>
</comment>
<protein>
    <submittedName>
        <fullName evidence="3">Alpha/beta hydrolase</fullName>
    </submittedName>
</protein>
<evidence type="ECO:0000313" key="4">
    <source>
        <dbReference type="Proteomes" id="UP000533639"/>
    </source>
</evidence>
<dbReference type="PRINTS" id="PR00111">
    <property type="entry name" value="ABHYDROLASE"/>
</dbReference>
<dbReference type="InterPro" id="IPR000073">
    <property type="entry name" value="AB_hydrolase_1"/>
</dbReference>
<feature type="domain" description="AB hydrolase-1" evidence="2">
    <location>
        <begin position="38"/>
        <end position="159"/>
    </location>
</feature>
<gene>
    <name evidence="3" type="ORF">FLAPXU55_03873</name>
</gene>
<organism evidence="3 4">
    <name type="scientific">Flavobacterium panici</name>
    <dbReference type="NCBI Taxonomy" id="2654843"/>
    <lineage>
        <taxon>Bacteria</taxon>
        <taxon>Pseudomonadati</taxon>
        <taxon>Bacteroidota</taxon>
        <taxon>Flavobacteriia</taxon>
        <taxon>Flavobacteriales</taxon>
        <taxon>Flavobacteriaceae</taxon>
        <taxon>Flavobacterium</taxon>
    </lineage>
</organism>
<dbReference type="PRINTS" id="PR00412">
    <property type="entry name" value="EPOXHYDRLASE"/>
</dbReference>
<dbReference type="EMBL" id="CAIJDE010000058">
    <property type="protein sequence ID" value="CAC9976149.1"/>
    <property type="molecule type" value="Genomic_DNA"/>
</dbReference>
<dbReference type="SUPFAM" id="SSF53474">
    <property type="entry name" value="alpha/beta-Hydrolases"/>
    <property type="match status" value="1"/>
</dbReference>
<dbReference type="Pfam" id="PF00561">
    <property type="entry name" value="Abhydrolase_1"/>
    <property type="match status" value="1"/>
</dbReference>
<accession>A0A9N8J4P9</accession>
<name>A0A9N8J4P9_9FLAO</name>
<keyword evidence="4" id="KW-1185">Reference proteome</keyword>
<reference evidence="3 4" key="1">
    <citation type="submission" date="2020-06" db="EMBL/GenBank/DDBJ databases">
        <authorList>
            <person name="Criscuolo A."/>
        </authorList>
    </citation>
    <scope>NUCLEOTIDE SEQUENCE [LARGE SCALE GENOMIC DNA]</scope>
    <source>
        <strain evidence="3">PXU-55</strain>
    </source>
</reference>
<dbReference type="Gene3D" id="3.40.50.1820">
    <property type="entry name" value="alpha/beta hydrolase"/>
    <property type="match status" value="1"/>
</dbReference>
<dbReference type="AlphaFoldDB" id="A0A9N8J4P9"/>
<dbReference type="RefSeq" id="WP_180860355.1">
    <property type="nucleotide sequence ID" value="NZ_CAIJDE010000058.1"/>
</dbReference>
<dbReference type="InterPro" id="IPR029058">
    <property type="entry name" value="AB_hydrolase_fold"/>
</dbReference>
<sequence>MNLYSDESLIEQLPGFKNNYTTVNGVNIHYVTGGYGSPLVLIPGWPETWWSYHKIMPILAEKHSLIVIDLRGMGSSEKPLEGYTKKNMAKDIHELITHLGHQKINITGHDIGAAVAFSYAANFPESTDKLIILDTPHPDENIYKLPMMPIGNPVFPWWLAFNQVKQLPEELLEGRYDVLQNYIFNHLLVNPEAINDFDRKVYAEAYNNKNAIRSSNGWYQAFTQDIEDIKKYKKVSIPAMGIGSPEGAKMLSFFFSVYLEDFSIEEIENSGHFVHEEKPEITALLIKKFLS</sequence>
<evidence type="ECO:0000259" key="2">
    <source>
        <dbReference type="Pfam" id="PF00561"/>
    </source>
</evidence>
<keyword evidence="1 3" id="KW-0378">Hydrolase</keyword>